<feature type="chain" id="PRO_5020278794" evidence="1">
    <location>
        <begin position="21"/>
        <end position="80"/>
    </location>
</feature>
<proteinExistence type="predicted"/>
<feature type="signal peptide" evidence="1">
    <location>
        <begin position="1"/>
        <end position="20"/>
    </location>
</feature>
<name>A0A4R1EZA0_9GAMM</name>
<protein>
    <submittedName>
        <fullName evidence="2">Uncharacterized protein</fullName>
    </submittedName>
</protein>
<dbReference type="RefSeq" id="WP_131906327.1">
    <property type="nucleotide sequence ID" value="NZ_BAAAFU010000006.1"/>
</dbReference>
<comment type="caution">
    <text evidence="2">The sequence shown here is derived from an EMBL/GenBank/DDBJ whole genome shotgun (WGS) entry which is preliminary data.</text>
</comment>
<organism evidence="2 3">
    <name type="scientific">Cocleimonas flava</name>
    <dbReference type="NCBI Taxonomy" id="634765"/>
    <lineage>
        <taxon>Bacteria</taxon>
        <taxon>Pseudomonadati</taxon>
        <taxon>Pseudomonadota</taxon>
        <taxon>Gammaproteobacteria</taxon>
        <taxon>Thiotrichales</taxon>
        <taxon>Thiotrichaceae</taxon>
        <taxon>Cocleimonas</taxon>
    </lineage>
</organism>
<dbReference type="Proteomes" id="UP000294887">
    <property type="component" value="Unassembled WGS sequence"/>
</dbReference>
<evidence type="ECO:0000313" key="3">
    <source>
        <dbReference type="Proteomes" id="UP000294887"/>
    </source>
</evidence>
<dbReference type="EMBL" id="SMFQ01000004">
    <property type="protein sequence ID" value="TCJ84578.1"/>
    <property type="molecule type" value="Genomic_DNA"/>
</dbReference>
<accession>A0A4R1EZA0</accession>
<sequence>MKAKSAILLFMVMTMLSAKANANSNEGQNQSHEQVSSDFLEFLADMTEVTGDGFENWLEAEAEYNNGSDFDKRSTEDPLQ</sequence>
<keyword evidence="3" id="KW-1185">Reference proteome</keyword>
<evidence type="ECO:0000256" key="1">
    <source>
        <dbReference type="SAM" id="SignalP"/>
    </source>
</evidence>
<reference evidence="2 3" key="1">
    <citation type="submission" date="2019-03" db="EMBL/GenBank/DDBJ databases">
        <title>Genomic Encyclopedia of Type Strains, Phase IV (KMG-IV): sequencing the most valuable type-strain genomes for metagenomic binning, comparative biology and taxonomic classification.</title>
        <authorList>
            <person name="Goeker M."/>
        </authorList>
    </citation>
    <scope>NUCLEOTIDE SEQUENCE [LARGE SCALE GENOMIC DNA]</scope>
    <source>
        <strain evidence="2 3">DSM 24830</strain>
    </source>
</reference>
<evidence type="ECO:0000313" key="2">
    <source>
        <dbReference type="EMBL" id="TCJ84578.1"/>
    </source>
</evidence>
<dbReference type="AlphaFoldDB" id="A0A4R1EZA0"/>
<keyword evidence="1" id="KW-0732">Signal</keyword>
<gene>
    <name evidence="2" type="ORF">EV695_2536</name>
</gene>